<dbReference type="InterPro" id="IPR006172">
    <property type="entry name" value="DNA-dir_DNA_pol_B"/>
</dbReference>
<dbReference type="InterPro" id="IPR036397">
    <property type="entry name" value="RNaseH_sf"/>
</dbReference>
<dbReference type="Pfam" id="PF03104">
    <property type="entry name" value="DNA_pol_B_exo1"/>
    <property type="match status" value="1"/>
</dbReference>
<evidence type="ECO:0000259" key="8">
    <source>
        <dbReference type="Pfam" id="PF00136"/>
    </source>
</evidence>
<dbReference type="Proteomes" id="UP000838748">
    <property type="component" value="Unassembled WGS sequence"/>
</dbReference>
<feature type="domain" description="DNA-directed DNA polymerase family B exonuclease" evidence="9">
    <location>
        <begin position="104"/>
        <end position="296"/>
    </location>
</feature>
<dbReference type="PRINTS" id="PR00106">
    <property type="entry name" value="DNAPOLB"/>
</dbReference>
<evidence type="ECO:0000313" key="11">
    <source>
        <dbReference type="Proteomes" id="UP000838748"/>
    </source>
</evidence>
<dbReference type="Gene3D" id="6.10.140.1130">
    <property type="match status" value="1"/>
</dbReference>
<dbReference type="SUPFAM" id="SSF56672">
    <property type="entry name" value="DNA/RNA polymerases"/>
    <property type="match status" value="1"/>
</dbReference>
<keyword evidence="11" id="KW-1185">Reference proteome</keyword>
<dbReference type="CDD" id="cd05537">
    <property type="entry name" value="POLBc_Pol_II"/>
    <property type="match status" value="1"/>
</dbReference>
<evidence type="ECO:0000256" key="1">
    <source>
        <dbReference type="ARBA" id="ARBA00005755"/>
    </source>
</evidence>
<keyword evidence="3 7" id="KW-0548">Nucleotidyltransferase</keyword>
<evidence type="ECO:0000256" key="5">
    <source>
        <dbReference type="ARBA" id="ARBA00023125"/>
    </source>
</evidence>
<dbReference type="GO" id="GO:0003887">
    <property type="term" value="F:DNA-directed DNA polymerase activity"/>
    <property type="evidence" value="ECO:0007669"/>
    <property type="project" value="UniProtKB-EC"/>
</dbReference>
<dbReference type="SMART" id="SM00486">
    <property type="entry name" value="POLBc"/>
    <property type="match status" value="1"/>
</dbReference>
<dbReference type="EMBL" id="CAKLDM010000002">
    <property type="protein sequence ID" value="CAH0540155.1"/>
    <property type="molecule type" value="Genomic_DNA"/>
</dbReference>
<dbReference type="Gene3D" id="3.30.420.10">
    <property type="entry name" value="Ribonuclease H-like superfamily/Ribonuclease H"/>
    <property type="match status" value="1"/>
</dbReference>
<dbReference type="InterPro" id="IPR012337">
    <property type="entry name" value="RNaseH-like_sf"/>
</dbReference>
<dbReference type="Gene3D" id="1.10.132.60">
    <property type="entry name" value="DNA polymerase family B, C-terminal domain"/>
    <property type="match status" value="1"/>
</dbReference>
<evidence type="ECO:0000256" key="6">
    <source>
        <dbReference type="ARBA" id="ARBA00049244"/>
    </source>
</evidence>
<reference evidence="10" key="1">
    <citation type="submission" date="2021-11" db="EMBL/GenBank/DDBJ databases">
        <authorList>
            <person name="Rodrigo-Torres L."/>
            <person name="Arahal R. D."/>
            <person name="Lucena T."/>
        </authorList>
    </citation>
    <scope>NUCLEOTIDE SEQUENCE</scope>
    <source>
        <strain evidence="10">CECT 7928</strain>
    </source>
</reference>
<dbReference type="InterPro" id="IPR042087">
    <property type="entry name" value="DNA_pol_B_thumb"/>
</dbReference>
<dbReference type="NCBIfam" id="NF004421">
    <property type="entry name" value="PRK05762.1-2"/>
    <property type="match status" value="1"/>
</dbReference>
<gene>
    <name evidence="10" type="primary">polB</name>
    <name evidence="10" type="ORF">VMF7928_02649</name>
</gene>
<keyword evidence="7" id="KW-0235">DNA replication</keyword>
<dbReference type="CDD" id="cd05784">
    <property type="entry name" value="DNA_polB_II_exo"/>
    <property type="match status" value="1"/>
</dbReference>
<dbReference type="InterPro" id="IPR023211">
    <property type="entry name" value="DNA_pol_palm_dom_sf"/>
</dbReference>
<evidence type="ECO:0000256" key="2">
    <source>
        <dbReference type="ARBA" id="ARBA00022679"/>
    </source>
</evidence>
<dbReference type="InterPro" id="IPR017964">
    <property type="entry name" value="DNA-dir_DNA_pol_B_CS"/>
</dbReference>
<dbReference type="PANTHER" id="PTHR10322">
    <property type="entry name" value="DNA POLYMERASE CATALYTIC SUBUNIT"/>
    <property type="match status" value="1"/>
</dbReference>
<dbReference type="PANTHER" id="PTHR10322:SF23">
    <property type="entry name" value="DNA POLYMERASE DELTA CATALYTIC SUBUNIT"/>
    <property type="match status" value="1"/>
</dbReference>
<name>A0ABM9A4Y8_9VIBR</name>
<dbReference type="InterPro" id="IPR006133">
    <property type="entry name" value="DNA-dir_DNA_pol_B_exonuc"/>
</dbReference>
<sequence>MSVTQGFILSSSSKDSAGATQIEFWLSTESGPVLLTIDAEKPVFFILQDDVEQAKAAFSKANLPTSVTPLKLSTFASQHIAACYSNTVRNALRAADLLAEAGIVTYESDIKLADRFLMERYIRGSIEFQGKESNKADYLLYSQAKCRKGDFIPNLKVVSLDIECSEKGVLYSIGLDSEVDSRVIMIGNDQPAQTNIEWVNNEYELLTSLCQWFKAFDPDVVVGWSVIDFDFKLLHKRAEYHNLPLKIGRAGRNSSYRTSKQSQQNFVNIPGRVVIDGIDALKTATFNFRSWSLESVSRELLGEGKAIHNVHNRMDEINFMFKKDKPALAKYNLQDCVLVNRIFKHTHLLDFLVERSRLTGLALDRTGGSVAAFTNLYLPQIHRAGYIAPNLHSENWIASPGGYVMDSIPDLYSSVLVLDFKSLYPSIIRTFLIDPMGMIEGLKLEVGKEENQAITGFRGGQFHRKKHFLPEMIKNLWSARDIAKQNNEKAFSQAIKIIMNSFYGVLGSSGCRFFDTRLASSITMRGHEIMKQTKTLIEDKGYQVIYGDTDSTFVSLNGAYSKTNADKIGSGLVEYINQWWSEHLRTEYGLSSFLELEYETHYKKFLMPTIRGSVTGSKKRYAGLIGEGKEESIIFKGLESARTDWTPLSQEFQQHLYDLVFHDKSPSDYVLSFVEKTKAGEFDDKLTYRKRLRRKLHEYQKNVPPQVRAARMADEINAQLGRPLQFQNKGLIEYVITINGPEPKEYLKSPIDYQHYIDKQLKPVGDAILPFIGLDFDSLCAPQMGLF</sequence>
<dbReference type="Gene3D" id="1.10.287.690">
    <property type="entry name" value="Helix hairpin bin"/>
    <property type="match status" value="1"/>
</dbReference>
<comment type="catalytic activity">
    <reaction evidence="6 7">
        <text>DNA(n) + a 2'-deoxyribonucleoside 5'-triphosphate = DNA(n+1) + diphosphate</text>
        <dbReference type="Rhea" id="RHEA:22508"/>
        <dbReference type="Rhea" id="RHEA-COMP:17339"/>
        <dbReference type="Rhea" id="RHEA-COMP:17340"/>
        <dbReference type="ChEBI" id="CHEBI:33019"/>
        <dbReference type="ChEBI" id="CHEBI:61560"/>
        <dbReference type="ChEBI" id="CHEBI:173112"/>
        <dbReference type="EC" id="2.7.7.7"/>
    </reaction>
</comment>
<dbReference type="Gene3D" id="3.90.1600.10">
    <property type="entry name" value="Palm domain of DNA polymerase"/>
    <property type="match status" value="1"/>
</dbReference>
<dbReference type="SUPFAM" id="SSF53098">
    <property type="entry name" value="Ribonuclease H-like"/>
    <property type="match status" value="1"/>
</dbReference>
<keyword evidence="4 7" id="KW-0239">DNA-directed DNA polymerase</keyword>
<feature type="domain" description="DNA-directed DNA polymerase family B multifunctional" evidence="8">
    <location>
        <begin position="376"/>
        <end position="740"/>
    </location>
</feature>
<dbReference type="InterPro" id="IPR043502">
    <property type="entry name" value="DNA/RNA_pol_sf"/>
</dbReference>
<proteinExistence type="inferred from homology"/>
<comment type="similarity">
    <text evidence="1 7">Belongs to the DNA polymerase type-B family.</text>
</comment>
<protein>
    <recommendedName>
        <fullName evidence="7">DNA polymerase</fullName>
        <ecNumber evidence="7">2.7.7.7</ecNumber>
    </recommendedName>
</protein>
<evidence type="ECO:0000259" key="9">
    <source>
        <dbReference type="Pfam" id="PF03104"/>
    </source>
</evidence>
<dbReference type="EC" id="2.7.7.7" evidence="7"/>
<keyword evidence="2 7" id="KW-0808">Transferase</keyword>
<organism evidence="10 11">
    <name type="scientific">Vibrio marisflavi CECT 7928</name>
    <dbReference type="NCBI Taxonomy" id="634439"/>
    <lineage>
        <taxon>Bacteria</taxon>
        <taxon>Pseudomonadati</taxon>
        <taxon>Pseudomonadota</taxon>
        <taxon>Gammaproteobacteria</taxon>
        <taxon>Vibrionales</taxon>
        <taxon>Vibrionaceae</taxon>
        <taxon>Vibrio</taxon>
    </lineage>
</organism>
<dbReference type="PROSITE" id="PS00116">
    <property type="entry name" value="DNA_POLYMERASE_B"/>
    <property type="match status" value="1"/>
</dbReference>
<dbReference type="Gene3D" id="2.40.50.590">
    <property type="match status" value="1"/>
</dbReference>
<evidence type="ECO:0000256" key="3">
    <source>
        <dbReference type="ARBA" id="ARBA00022695"/>
    </source>
</evidence>
<evidence type="ECO:0000313" key="10">
    <source>
        <dbReference type="EMBL" id="CAH0540155.1"/>
    </source>
</evidence>
<dbReference type="InterPro" id="IPR006134">
    <property type="entry name" value="DNA-dir_DNA_pol_B_multi_dom"/>
</dbReference>
<accession>A0ABM9A4Y8</accession>
<evidence type="ECO:0000256" key="7">
    <source>
        <dbReference type="RuleBase" id="RU000442"/>
    </source>
</evidence>
<dbReference type="InterPro" id="IPR050240">
    <property type="entry name" value="DNA_pol_type-B"/>
</dbReference>
<comment type="caution">
    <text evidence="10">The sequence shown here is derived from an EMBL/GenBank/DDBJ whole genome shotgun (WGS) entry which is preliminary data.</text>
</comment>
<dbReference type="Pfam" id="PF00136">
    <property type="entry name" value="DNA_pol_B"/>
    <property type="match status" value="1"/>
</dbReference>
<evidence type="ECO:0000256" key="4">
    <source>
        <dbReference type="ARBA" id="ARBA00022932"/>
    </source>
</evidence>
<dbReference type="RefSeq" id="WP_237362172.1">
    <property type="nucleotide sequence ID" value="NZ_CAKLDM010000002.1"/>
</dbReference>
<dbReference type="Pfam" id="PF21474">
    <property type="entry name" value="DNApolII_N"/>
    <property type="match status" value="1"/>
</dbReference>
<keyword evidence="5 7" id="KW-0238">DNA-binding</keyword>